<sequence>MASFREIDFHREAVLSSKLPYPYYYPYISAVPNLTGISHPDDGVNYNYEASACYNQETGECANPYHDQSNNLFHSDYLDLQKYHYYNYDINTQDPCSVLNLKTTILTSQILDPIIESNKIITELDKNPKPTNLLKHYIDSNLIDSWGIKIINDTIYVCTNGGIQLYNLLGKSHTKTIGVFGPIGNAATVTGIAHNNNLQYFLIYSGAQSAASTFVVVTRDGTINAYNPMISENNTILVIDNSLEKCVYTGVAIYQSLIYVADFYNQRIEVYDRFFEPILLSFVDESIDQIPPDFAPYNIAVIGDLIYVTYARQNPIDNQYELSDYGYGYINIFTPDGCFVKRFASKCTLNSPWGIIEAPSRYGFPAGSILVSNHGNGLINVFASCGKYLGNLKTGSGIEIYINGIRGMTFSNNVPKSIYWTSTNINSMQQSISHIGVVNITNK</sequence>
<dbReference type="InterPro" id="IPR017549">
    <property type="entry name" value="APMV_L690"/>
</dbReference>
<dbReference type="EMBL" id="MH046811">
    <property type="protein sequence ID" value="AZL89874.1"/>
    <property type="molecule type" value="Genomic_DNA"/>
</dbReference>
<dbReference type="InterPro" id="IPR011042">
    <property type="entry name" value="6-blade_b-propeller_TolB-like"/>
</dbReference>
<dbReference type="SUPFAM" id="SSF75011">
    <property type="entry name" value="3-carboxy-cis,cis-mucoante lactonizing enzyme"/>
    <property type="match status" value="1"/>
</dbReference>
<evidence type="ECO:0000313" key="1">
    <source>
        <dbReference type="EMBL" id="AZL89874.1"/>
    </source>
</evidence>
<name>A0A3S8UYN3_9VIRU</name>
<proteinExistence type="predicted"/>
<gene>
    <name evidence="1" type="ORF">Mb0317</name>
</gene>
<reference evidence="1" key="1">
    <citation type="submission" date="2018-03" db="EMBL/GenBank/DDBJ databases">
        <title>Draft genome sequences of Megaviruse, new member of the family Mimiviridae isolated from water in Shanghai, China.</title>
        <authorList>
            <person name="Xia Y."/>
        </authorList>
    </citation>
    <scope>NUCLEOTIDE SEQUENCE</scope>
    <source>
        <strain evidence="1">SH</strain>
    </source>
</reference>
<dbReference type="Gene3D" id="2.120.10.30">
    <property type="entry name" value="TolB, C-terminal domain"/>
    <property type="match status" value="1"/>
</dbReference>
<accession>A0A3S8UYN3</accession>
<organism evidence="1">
    <name type="scientific">Megavirus baoshan</name>
    <dbReference type="NCBI Taxonomy" id="2496520"/>
    <lineage>
        <taxon>Viruses</taxon>
        <taxon>Varidnaviria</taxon>
        <taxon>Bamfordvirae</taxon>
        <taxon>Nucleocytoviricota</taxon>
        <taxon>Megaviricetes</taxon>
        <taxon>Imitervirales</taxon>
        <taxon>Mimiviridae</taxon>
        <taxon>Megamimivirinae</taxon>
        <taxon>Megavirus</taxon>
        <taxon>Megavirus baoshanense</taxon>
    </lineage>
</organism>
<dbReference type="NCBIfam" id="TIGR03118">
    <property type="entry name" value="PEPCTERM_chp_1"/>
    <property type="match status" value="1"/>
</dbReference>
<protein>
    <recommendedName>
        <fullName evidence="2">TIGR03118 family protein</fullName>
    </recommendedName>
</protein>
<evidence type="ECO:0008006" key="2">
    <source>
        <dbReference type="Google" id="ProtNLM"/>
    </source>
</evidence>